<dbReference type="OrthoDB" id="4364812at2759"/>
<accession>A0A5N7B978</accession>
<dbReference type="EMBL" id="ML736210">
    <property type="protein sequence ID" value="KAE8378291.1"/>
    <property type="molecule type" value="Genomic_DNA"/>
</dbReference>
<evidence type="ECO:0000313" key="1">
    <source>
        <dbReference type="EMBL" id="KAE8378291.1"/>
    </source>
</evidence>
<dbReference type="AlphaFoldDB" id="A0A5N7B978"/>
<protein>
    <submittedName>
        <fullName evidence="1">Uncharacterized protein</fullName>
    </submittedName>
</protein>
<evidence type="ECO:0000313" key="2">
    <source>
        <dbReference type="Proteomes" id="UP000326198"/>
    </source>
</evidence>
<gene>
    <name evidence="1" type="ORF">BDV26DRAFT_261892</name>
</gene>
<organism evidence="1 2">
    <name type="scientific">Aspergillus bertholletiae</name>
    <dbReference type="NCBI Taxonomy" id="1226010"/>
    <lineage>
        <taxon>Eukaryota</taxon>
        <taxon>Fungi</taxon>
        <taxon>Dikarya</taxon>
        <taxon>Ascomycota</taxon>
        <taxon>Pezizomycotina</taxon>
        <taxon>Eurotiomycetes</taxon>
        <taxon>Eurotiomycetidae</taxon>
        <taxon>Eurotiales</taxon>
        <taxon>Aspergillaceae</taxon>
        <taxon>Aspergillus</taxon>
        <taxon>Aspergillus subgen. Circumdati</taxon>
    </lineage>
</organism>
<name>A0A5N7B978_9EURO</name>
<reference evidence="1 2" key="1">
    <citation type="submission" date="2019-04" db="EMBL/GenBank/DDBJ databases">
        <title>Friends and foes A comparative genomics studyof 23 Aspergillus species from section Flavi.</title>
        <authorList>
            <consortium name="DOE Joint Genome Institute"/>
            <person name="Kjaerbolling I."/>
            <person name="Vesth T."/>
            <person name="Frisvad J.C."/>
            <person name="Nybo J.L."/>
            <person name="Theobald S."/>
            <person name="Kildgaard S."/>
            <person name="Isbrandt T."/>
            <person name="Kuo A."/>
            <person name="Sato A."/>
            <person name="Lyhne E.K."/>
            <person name="Kogle M.E."/>
            <person name="Wiebenga A."/>
            <person name="Kun R.S."/>
            <person name="Lubbers R.J."/>
            <person name="Makela M.R."/>
            <person name="Barry K."/>
            <person name="Chovatia M."/>
            <person name="Clum A."/>
            <person name="Daum C."/>
            <person name="Haridas S."/>
            <person name="He G."/>
            <person name="LaButti K."/>
            <person name="Lipzen A."/>
            <person name="Mondo S."/>
            <person name="Riley R."/>
            <person name="Salamov A."/>
            <person name="Simmons B.A."/>
            <person name="Magnuson J.K."/>
            <person name="Henrissat B."/>
            <person name="Mortensen U.H."/>
            <person name="Larsen T.O."/>
            <person name="Devries R.P."/>
            <person name="Grigoriev I.V."/>
            <person name="Machida M."/>
            <person name="Baker S.E."/>
            <person name="Andersen M.R."/>
        </authorList>
    </citation>
    <scope>NUCLEOTIDE SEQUENCE [LARGE SCALE GENOMIC DNA]</scope>
    <source>
        <strain evidence="1 2">IBT 29228</strain>
    </source>
</reference>
<proteinExistence type="predicted"/>
<sequence length="93" mass="10425">MILDDTECFEAPGMNLPQALELFPERVTNKGGMAHVEQREKILTGISIEMEQADLNAEDSDNGGYSQEVEGHWPGCDRGIRSFSLIRTTRLAW</sequence>
<keyword evidence="2" id="KW-1185">Reference proteome</keyword>
<dbReference type="Proteomes" id="UP000326198">
    <property type="component" value="Unassembled WGS sequence"/>
</dbReference>